<evidence type="ECO:0000259" key="7">
    <source>
        <dbReference type="PROSITE" id="PS50110"/>
    </source>
</evidence>
<dbReference type="Pfam" id="PF02954">
    <property type="entry name" value="HTH_8"/>
    <property type="match status" value="1"/>
</dbReference>
<dbReference type="GO" id="GO:0043565">
    <property type="term" value="F:sequence-specific DNA binding"/>
    <property type="evidence" value="ECO:0007669"/>
    <property type="project" value="InterPro"/>
</dbReference>
<keyword evidence="3" id="KW-0805">Transcription regulation</keyword>
<dbReference type="InterPro" id="IPR058031">
    <property type="entry name" value="AAA_lid_NorR"/>
</dbReference>
<dbReference type="InterPro" id="IPR003593">
    <property type="entry name" value="AAA+_ATPase"/>
</dbReference>
<evidence type="ECO:0000256" key="2">
    <source>
        <dbReference type="ARBA" id="ARBA00022840"/>
    </source>
</evidence>
<keyword evidence="4" id="KW-0804">Transcription</keyword>
<evidence type="ECO:0000256" key="3">
    <source>
        <dbReference type="ARBA" id="ARBA00023015"/>
    </source>
</evidence>
<dbReference type="RefSeq" id="WP_155312432.1">
    <property type="nucleotide sequence ID" value="NZ_AP021879.1"/>
</dbReference>
<dbReference type="SUPFAM" id="SSF52172">
    <property type="entry name" value="CheY-like"/>
    <property type="match status" value="1"/>
</dbReference>
<dbReference type="SMART" id="SM00448">
    <property type="entry name" value="REC"/>
    <property type="match status" value="1"/>
</dbReference>
<evidence type="ECO:0000313" key="9">
    <source>
        <dbReference type="Proteomes" id="UP000422108"/>
    </source>
</evidence>
<evidence type="ECO:0000259" key="6">
    <source>
        <dbReference type="PROSITE" id="PS50045"/>
    </source>
</evidence>
<evidence type="ECO:0000256" key="4">
    <source>
        <dbReference type="ARBA" id="ARBA00023163"/>
    </source>
</evidence>
<dbReference type="PRINTS" id="PR01590">
    <property type="entry name" value="HTHFIS"/>
</dbReference>
<protein>
    <submittedName>
        <fullName evidence="8">Acetoacetate metabolism regulatory protein AtoC</fullName>
    </submittedName>
</protein>
<name>A0A5K8AG54_9BACT</name>
<dbReference type="Gene3D" id="3.40.50.2300">
    <property type="match status" value="1"/>
</dbReference>
<dbReference type="InterPro" id="IPR027417">
    <property type="entry name" value="P-loop_NTPase"/>
</dbReference>
<keyword evidence="5" id="KW-0597">Phosphoprotein</keyword>
<keyword evidence="9" id="KW-1185">Reference proteome</keyword>
<dbReference type="PROSITE" id="PS00676">
    <property type="entry name" value="SIGMA54_INTERACT_2"/>
    <property type="match status" value="1"/>
</dbReference>
<dbReference type="InterPro" id="IPR002197">
    <property type="entry name" value="HTH_Fis"/>
</dbReference>
<proteinExistence type="predicted"/>
<dbReference type="InterPro" id="IPR025943">
    <property type="entry name" value="Sigma_54_int_dom_ATP-bd_2"/>
</dbReference>
<sequence length="454" mass="51082">MEPRLLIVEDEPDMLLFLKRFFRRKGYAVTAVPSAEEAWNRLAETEHDLVISDLVLEGMSGIDLLKEIRAIDRILPFIIITGAGTIESAVEAIKIGAFHYVTKPFKREELEFTVKRAVEFGAMHRRLSKLDEEEKDAGNNNLLIIGESQQMKKIISIIEKVSASDTSVLIQGETGTGKTMLARHIHSLSNRSEGPFVTIDCGALPENLLESELFGHVKGAFTGAVRAKRGLLEEAHGGTVFLDEIGELPPQTQVKLLRTIQELEIRPVGGNHPIKIDVRVISATNRNLKKEVDSGGFREDLYYRLSLIPLHLPALRERREDLLQFVGQFVREFNQRHNKKITKLSHTVMRKIMELPWKGNIRELKNVIERAVLLSDGYIIDAECFGAGGMDKDNPGKDSNCDPVLLKKAVEEAEKNAIRRALRIAKGNRSKAAVFLGIGRRTLYDKLAYYQIED</sequence>
<dbReference type="PANTHER" id="PTHR32071">
    <property type="entry name" value="TRANSCRIPTIONAL REGULATORY PROTEIN"/>
    <property type="match status" value="1"/>
</dbReference>
<feature type="domain" description="Sigma-54 factor interaction" evidence="6">
    <location>
        <begin position="144"/>
        <end position="373"/>
    </location>
</feature>
<dbReference type="AlphaFoldDB" id="A0A5K8AG54"/>
<accession>A0A5K8AG54</accession>
<dbReference type="SUPFAM" id="SSF46689">
    <property type="entry name" value="Homeodomain-like"/>
    <property type="match status" value="1"/>
</dbReference>
<organism evidence="8 9">
    <name type="scientific">Desulfosarcina ovata subsp. ovata</name>
    <dbReference type="NCBI Taxonomy" id="2752305"/>
    <lineage>
        <taxon>Bacteria</taxon>
        <taxon>Pseudomonadati</taxon>
        <taxon>Thermodesulfobacteriota</taxon>
        <taxon>Desulfobacteria</taxon>
        <taxon>Desulfobacterales</taxon>
        <taxon>Desulfosarcinaceae</taxon>
        <taxon>Desulfosarcina</taxon>
    </lineage>
</organism>
<dbReference type="GO" id="GO:0005524">
    <property type="term" value="F:ATP binding"/>
    <property type="evidence" value="ECO:0007669"/>
    <property type="project" value="UniProtKB-KW"/>
</dbReference>
<dbReference type="SUPFAM" id="SSF52540">
    <property type="entry name" value="P-loop containing nucleoside triphosphate hydrolases"/>
    <property type="match status" value="1"/>
</dbReference>
<dbReference type="SMART" id="SM00382">
    <property type="entry name" value="AAA"/>
    <property type="match status" value="1"/>
</dbReference>
<keyword evidence="2" id="KW-0067">ATP-binding</keyword>
<keyword evidence="1" id="KW-0547">Nucleotide-binding</keyword>
<evidence type="ECO:0000256" key="1">
    <source>
        <dbReference type="ARBA" id="ARBA00022741"/>
    </source>
</evidence>
<dbReference type="EMBL" id="AP021879">
    <property type="protein sequence ID" value="BBO91528.1"/>
    <property type="molecule type" value="Genomic_DNA"/>
</dbReference>
<dbReference type="PROSITE" id="PS50110">
    <property type="entry name" value="RESPONSE_REGULATORY"/>
    <property type="match status" value="1"/>
</dbReference>
<dbReference type="Gene3D" id="3.40.50.300">
    <property type="entry name" value="P-loop containing nucleotide triphosphate hydrolases"/>
    <property type="match status" value="1"/>
</dbReference>
<dbReference type="PROSITE" id="PS50045">
    <property type="entry name" value="SIGMA54_INTERACT_4"/>
    <property type="match status" value="1"/>
</dbReference>
<dbReference type="GO" id="GO:0000160">
    <property type="term" value="P:phosphorelay signal transduction system"/>
    <property type="evidence" value="ECO:0007669"/>
    <property type="project" value="InterPro"/>
</dbReference>
<dbReference type="CDD" id="cd00009">
    <property type="entry name" value="AAA"/>
    <property type="match status" value="1"/>
</dbReference>
<dbReference type="Pfam" id="PF00158">
    <property type="entry name" value="Sigma54_activat"/>
    <property type="match status" value="1"/>
</dbReference>
<dbReference type="InterPro" id="IPR009057">
    <property type="entry name" value="Homeodomain-like_sf"/>
</dbReference>
<dbReference type="Proteomes" id="UP000422108">
    <property type="component" value="Chromosome"/>
</dbReference>
<feature type="domain" description="Response regulatory" evidence="7">
    <location>
        <begin position="4"/>
        <end position="118"/>
    </location>
</feature>
<dbReference type="Pfam" id="PF25601">
    <property type="entry name" value="AAA_lid_14"/>
    <property type="match status" value="1"/>
</dbReference>
<dbReference type="InterPro" id="IPR025662">
    <property type="entry name" value="Sigma_54_int_dom_ATP-bd_1"/>
</dbReference>
<dbReference type="PROSITE" id="PS00675">
    <property type="entry name" value="SIGMA54_INTERACT_1"/>
    <property type="match status" value="1"/>
</dbReference>
<reference evidence="8 9" key="1">
    <citation type="submission" date="2019-11" db="EMBL/GenBank/DDBJ databases">
        <title>Comparative genomics of hydrocarbon-degrading Desulfosarcina strains.</title>
        <authorList>
            <person name="Watanabe M."/>
            <person name="Kojima H."/>
            <person name="Fukui M."/>
        </authorList>
    </citation>
    <scope>NUCLEOTIDE SEQUENCE [LARGE SCALE GENOMIC DNA]</scope>
    <source>
        <strain evidence="9">oXyS1</strain>
    </source>
</reference>
<dbReference type="Pfam" id="PF00072">
    <property type="entry name" value="Response_reg"/>
    <property type="match status" value="1"/>
</dbReference>
<dbReference type="GO" id="GO:0006355">
    <property type="term" value="P:regulation of DNA-templated transcription"/>
    <property type="evidence" value="ECO:0007669"/>
    <property type="project" value="InterPro"/>
</dbReference>
<feature type="modified residue" description="4-aspartylphosphate" evidence="5">
    <location>
        <position position="53"/>
    </location>
</feature>
<dbReference type="InterPro" id="IPR002078">
    <property type="entry name" value="Sigma_54_int"/>
</dbReference>
<evidence type="ECO:0000313" key="8">
    <source>
        <dbReference type="EMBL" id="BBO91528.1"/>
    </source>
</evidence>
<dbReference type="FunFam" id="3.40.50.300:FF:000006">
    <property type="entry name" value="DNA-binding transcriptional regulator NtrC"/>
    <property type="match status" value="1"/>
</dbReference>
<gene>
    <name evidence="8" type="ORF">DSCOOX_47080</name>
</gene>
<dbReference type="Gene3D" id="1.10.10.60">
    <property type="entry name" value="Homeodomain-like"/>
    <property type="match status" value="1"/>
</dbReference>
<dbReference type="Gene3D" id="1.10.8.60">
    <property type="match status" value="1"/>
</dbReference>
<dbReference type="InterPro" id="IPR001789">
    <property type="entry name" value="Sig_transdc_resp-reg_receiver"/>
</dbReference>
<dbReference type="InterPro" id="IPR011006">
    <property type="entry name" value="CheY-like_superfamily"/>
</dbReference>
<evidence type="ECO:0000256" key="5">
    <source>
        <dbReference type="PROSITE-ProRule" id="PRU00169"/>
    </source>
</evidence>